<evidence type="ECO:0000313" key="2">
    <source>
        <dbReference type="Proteomes" id="UP000077069"/>
    </source>
</evidence>
<reference evidence="1 2" key="1">
    <citation type="submission" date="2016-05" db="EMBL/GenBank/DDBJ databases">
        <title>Comparative analysis of secretome profiles of manganese(II)-oxidizing ascomycete fungi.</title>
        <authorList>
            <consortium name="DOE Joint Genome Institute"/>
            <person name="Zeiner C.A."/>
            <person name="Purvine S.O."/>
            <person name="Zink E.M."/>
            <person name="Wu S."/>
            <person name="Pasa-Tolic L."/>
            <person name="Chaput D.L."/>
            <person name="Haridas S."/>
            <person name="Grigoriev I.V."/>
            <person name="Santelli C.M."/>
            <person name="Hansel C.M."/>
        </authorList>
    </citation>
    <scope>NUCLEOTIDE SEQUENCE [LARGE SCALE GENOMIC DNA]</scope>
    <source>
        <strain evidence="1 2">AP3s5-JAC2a</strain>
    </source>
</reference>
<dbReference type="RefSeq" id="XP_018034886.1">
    <property type="nucleotide sequence ID" value="XM_018187434.1"/>
</dbReference>
<dbReference type="AlphaFoldDB" id="A0A177CBF1"/>
<accession>A0A177CBF1</accession>
<dbReference type="GeneID" id="28770920"/>
<dbReference type="EMBL" id="KV441553">
    <property type="protein sequence ID" value="OAG04521.1"/>
    <property type="molecule type" value="Genomic_DNA"/>
</dbReference>
<proteinExistence type="predicted"/>
<sequence>MNLERVAECKPEDASGITMQANPVHVSILLASSWYSSHSYCVLQTRISFKLKDVSLVCLSRDTIVSASAINYLYITMTVSIYGIRVSV</sequence>
<name>A0A177CBF1_9PLEO</name>
<gene>
    <name evidence="1" type="ORF">CC84DRAFT_794927</name>
</gene>
<keyword evidence="2" id="KW-1185">Reference proteome</keyword>
<dbReference type="InParanoid" id="A0A177CBF1"/>
<protein>
    <submittedName>
        <fullName evidence="1">Uncharacterized protein</fullName>
    </submittedName>
</protein>
<organism evidence="1 2">
    <name type="scientific">Paraphaeosphaeria sporulosa</name>
    <dbReference type="NCBI Taxonomy" id="1460663"/>
    <lineage>
        <taxon>Eukaryota</taxon>
        <taxon>Fungi</taxon>
        <taxon>Dikarya</taxon>
        <taxon>Ascomycota</taxon>
        <taxon>Pezizomycotina</taxon>
        <taxon>Dothideomycetes</taxon>
        <taxon>Pleosporomycetidae</taxon>
        <taxon>Pleosporales</taxon>
        <taxon>Massarineae</taxon>
        <taxon>Didymosphaeriaceae</taxon>
        <taxon>Paraphaeosphaeria</taxon>
    </lineage>
</organism>
<evidence type="ECO:0000313" key="1">
    <source>
        <dbReference type="EMBL" id="OAG04521.1"/>
    </source>
</evidence>
<dbReference type="Proteomes" id="UP000077069">
    <property type="component" value="Unassembled WGS sequence"/>
</dbReference>